<feature type="domain" description="Thioesterase" evidence="2">
    <location>
        <begin position="57"/>
        <end position="132"/>
    </location>
</feature>
<dbReference type="PANTHER" id="PTHR42856:SF1">
    <property type="entry name" value="ACYL-COENZYME A THIOESTERASE PAAI"/>
    <property type="match status" value="1"/>
</dbReference>
<sequence>MKEQWFKEQADQSGSLMRLGEDAKTTFWGYIGCEVVRAEKGKAVICLEVRPHHLNLFGLVHGGVIATLIDNAMGLVVVQSCPDEKTVTAQMNINYLKSESAGIITCEAELIHRANRTLTLQGSVFGDEGDLLAWGSGSFRRIK</sequence>
<reference evidence="3 4" key="1">
    <citation type="submission" date="2021-07" db="EMBL/GenBank/DDBJ databases">
        <title>Paenibacillus radiodurans sp. nov., isolated from the southeastern edge of Tengger Desert.</title>
        <authorList>
            <person name="Zhang G."/>
        </authorList>
    </citation>
    <scope>NUCLEOTIDE SEQUENCE [LARGE SCALE GENOMIC DNA]</scope>
    <source>
        <strain evidence="3 4">DT7-4</strain>
    </source>
</reference>
<dbReference type="InterPro" id="IPR052723">
    <property type="entry name" value="Acyl-CoA_thioesterase_PaaI"/>
</dbReference>
<dbReference type="InterPro" id="IPR006683">
    <property type="entry name" value="Thioestr_dom"/>
</dbReference>
<dbReference type="Gene3D" id="3.10.129.10">
    <property type="entry name" value="Hotdog Thioesterase"/>
    <property type="match status" value="1"/>
</dbReference>
<proteinExistence type="predicted"/>
<organism evidence="3 4">
    <name type="scientific">Paenibacillus oenotherae</name>
    <dbReference type="NCBI Taxonomy" id="1435645"/>
    <lineage>
        <taxon>Bacteria</taxon>
        <taxon>Bacillati</taxon>
        <taxon>Bacillota</taxon>
        <taxon>Bacilli</taxon>
        <taxon>Bacillales</taxon>
        <taxon>Paenibacillaceae</taxon>
        <taxon>Paenibacillus</taxon>
    </lineage>
</organism>
<keyword evidence="4" id="KW-1185">Reference proteome</keyword>
<dbReference type="InterPro" id="IPR003736">
    <property type="entry name" value="PAAI_dom"/>
</dbReference>
<evidence type="ECO:0000259" key="2">
    <source>
        <dbReference type="Pfam" id="PF03061"/>
    </source>
</evidence>
<dbReference type="PANTHER" id="PTHR42856">
    <property type="entry name" value="ACYL-COENZYME A THIOESTERASE PAAI"/>
    <property type="match status" value="1"/>
</dbReference>
<dbReference type="CDD" id="cd03443">
    <property type="entry name" value="PaaI_thioesterase"/>
    <property type="match status" value="1"/>
</dbReference>
<keyword evidence="1" id="KW-0378">Hydrolase</keyword>
<dbReference type="SUPFAM" id="SSF54637">
    <property type="entry name" value="Thioesterase/thiol ester dehydrase-isomerase"/>
    <property type="match status" value="1"/>
</dbReference>
<protein>
    <submittedName>
        <fullName evidence="3">PaaI family thioesterase</fullName>
    </submittedName>
</protein>
<dbReference type="RefSeq" id="WP_219873239.1">
    <property type="nucleotide sequence ID" value="NZ_JAHZIJ010000010.1"/>
</dbReference>
<dbReference type="InterPro" id="IPR029069">
    <property type="entry name" value="HotDog_dom_sf"/>
</dbReference>
<gene>
    <name evidence="3" type="ORF">K0T92_14695</name>
</gene>
<name>A0ABS7D8Y8_9BACL</name>
<evidence type="ECO:0000313" key="4">
    <source>
        <dbReference type="Proteomes" id="UP000812277"/>
    </source>
</evidence>
<dbReference type="NCBIfam" id="TIGR00369">
    <property type="entry name" value="unchar_dom_1"/>
    <property type="match status" value="1"/>
</dbReference>
<evidence type="ECO:0000256" key="1">
    <source>
        <dbReference type="ARBA" id="ARBA00022801"/>
    </source>
</evidence>
<accession>A0ABS7D8Y8</accession>
<dbReference type="Proteomes" id="UP000812277">
    <property type="component" value="Unassembled WGS sequence"/>
</dbReference>
<evidence type="ECO:0000313" key="3">
    <source>
        <dbReference type="EMBL" id="MBW7475992.1"/>
    </source>
</evidence>
<comment type="caution">
    <text evidence="3">The sequence shown here is derived from an EMBL/GenBank/DDBJ whole genome shotgun (WGS) entry which is preliminary data.</text>
</comment>
<dbReference type="Pfam" id="PF03061">
    <property type="entry name" value="4HBT"/>
    <property type="match status" value="1"/>
</dbReference>
<dbReference type="EMBL" id="JAHZIJ010000010">
    <property type="protein sequence ID" value="MBW7475992.1"/>
    <property type="molecule type" value="Genomic_DNA"/>
</dbReference>